<comment type="similarity">
    <text evidence="1">Belongs to the helicase family. RecQ subfamily.</text>
</comment>
<protein>
    <recommendedName>
        <fullName evidence="3">Helicase ATP-binding domain-containing protein</fullName>
    </recommendedName>
</protein>
<dbReference type="GO" id="GO:0009378">
    <property type="term" value="F:four-way junction helicase activity"/>
    <property type="evidence" value="ECO:0007669"/>
    <property type="project" value="TreeGrafter"/>
</dbReference>
<name>A0A1X7UTY1_AMPQE</name>
<dbReference type="GO" id="GO:0005694">
    <property type="term" value="C:chromosome"/>
    <property type="evidence" value="ECO:0007669"/>
    <property type="project" value="TreeGrafter"/>
</dbReference>
<organism evidence="2">
    <name type="scientific">Amphimedon queenslandica</name>
    <name type="common">Sponge</name>
    <dbReference type="NCBI Taxonomy" id="400682"/>
    <lineage>
        <taxon>Eukaryota</taxon>
        <taxon>Metazoa</taxon>
        <taxon>Porifera</taxon>
        <taxon>Demospongiae</taxon>
        <taxon>Heteroscleromorpha</taxon>
        <taxon>Haplosclerida</taxon>
        <taxon>Niphatidae</taxon>
        <taxon>Amphimedon</taxon>
    </lineage>
</organism>
<evidence type="ECO:0000313" key="2">
    <source>
        <dbReference type="EnsemblMetazoa" id="Aqu2.1.30984_001"/>
    </source>
</evidence>
<dbReference type="PANTHER" id="PTHR13710">
    <property type="entry name" value="DNA HELICASE RECQ FAMILY MEMBER"/>
    <property type="match status" value="1"/>
</dbReference>
<dbReference type="GO" id="GO:0005634">
    <property type="term" value="C:nucleus"/>
    <property type="evidence" value="ECO:0007669"/>
    <property type="project" value="TreeGrafter"/>
</dbReference>
<proteinExistence type="inferred from homology"/>
<dbReference type="GO" id="GO:0000724">
    <property type="term" value="P:double-strand break repair via homologous recombination"/>
    <property type="evidence" value="ECO:0007669"/>
    <property type="project" value="TreeGrafter"/>
</dbReference>
<dbReference type="eggNOG" id="KOG0351">
    <property type="taxonomic scope" value="Eukaryota"/>
</dbReference>
<dbReference type="InParanoid" id="A0A1X7UTY1"/>
<dbReference type="Gene3D" id="3.40.50.300">
    <property type="entry name" value="P-loop containing nucleotide triphosphate hydrolases"/>
    <property type="match status" value="1"/>
</dbReference>
<evidence type="ECO:0000256" key="1">
    <source>
        <dbReference type="ARBA" id="ARBA00005446"/>
    </source>
</evidence>
<dbReference type="PANTHER" id="PTHR13710:SF120">
    <property type="entry name" value="BIFUNCTIONAL 3'-5' EXONUCLEASE_ATP-DEPENDENT HELICASE WRN"/>
    <property type="match status" value="1"/>
</dbReference>
<reference evidence="2" key="1">
    <citation type="submission" date="2017-05" db="UniProtKB">
        <authorList>
            <consortium name="EnsemblMetazoa"/>
        </authorList>
    </citation>
    <scope>IDENTIFICATION</scope>
</reference>
<dbReference type="SUPFAM" id="SSF52540">
    <property type="entry name" value="P-loop containing nucleoside triphosphate hydrolases"/>
    <property type="match status" value="1"/>
</dbReference>
<dbReference type="STRING" id="400682.A0A1X7UTY1"/>
<sequence length="115" mass="13107">MNADYQFIFISLELILTKRSWRDVLLSECYQSKLVGLKIDEAHCVKSWREEFGPEFKRIGDLRSVVPKNVDVMALTATAAISSRLSIERTLGMKNPTVIEISPEKSNIYLSTELL</sequence>
<dbReference type="GO" id="GO:0005737">
    <property type="term" value="C:cytoplasm"/>
    <property type="evidence" value="ECO:0007669"/>
    <property type="project" value="TreeGrafter"/>
</dbReference>
<dbReference type="GO" id="GO:0043138">
    <property type="term" value="F:3'-5' DNA helicase activity"/>
    <property type="evidence" value="ECO:0007669"/>
    <property type="project" value="TreeGrafter"/>
</dbReference>
<dbReference type="InterPro" id="IPR027417">
    <property type="entry name" value="P-loop_NTPase"/>
</dbReference>
<dbReference type="EnsemblMetazoa" id="Aqu2.1.30984_001">
    <property type="protein sequence ID" value="Aqu2.1.30984_001"/>
    <property type="gene ID" value="Aqu2.1.30984"/>
</dbReference>
<evidence type="ECO:0008006" key="3">
    <source>
        <dbReference type="Google" id="ProtNLM"/>
    </source>
</evidence>
<dbReference type="AlphaFoldDB" id="A0A1X7UTY1"/>
<accession>A0A1X7UTY1</accession>